<reference evidence="2" key="3">
    <citation type="journal article" date="2018" name="Microbiol. Resour. Announc.">
        <title>Complete Genome Sequence of Bradyrhizobium ottawaense OO99(T), an Efficient Nitrogen-Fixing Symbiont of Soybean.</title>
        <authorList>
            <person name="Nguyen H.D.T."/>
            <person name="Cloutier S."/>
            <person name="Bromfield E.S.P."/>
        </authorList>
    </citation>
    <scope>NUCLEOTIDE SEQUENCE</scope>
    <source>
        <strain evidence="2">OO99</strain>
    </source>
</reference>
<evidence type="ECO:0000313" key="5">
    <source>
        <dbReference type="Proteomes" id="UP001565369"/>
    </source>
</evidence>
<dbReference type="Proteomes" id="UP000215703">
    <property type="component" value="Chromosome"/>
</dbReference>
<evidence type="ECO:0000313" key="3">
    <source>
        <dbReference type="EMBL" id="MEY9455290.1"/>
    </source>
</evidence>
<proteinExistence type="predicted"/>
<reference evidence="2 4" key="1">
    <citation type="journal article" date="2014" name="Int. J. Syst. Evol. Microbiol.">
        <title>Bradyrhizobium ottawaense sp. nov., a symbiotic nitrogen fixing bacterium from root nodules of soybeans in Canada.</title>
        <authorList>
            <person name="Yu X."/>
            <person name="Cloutier S."/>
            <person name="Tambong J.T."/>
            <person name="Bromfield E.S."/>
        </authorList>
    </citation>
    <scope>NUCLEOTIDE SEQUENCE [LARGE SCALE GENOMIC DNA]</scope>
    <source>
        <strain evidence="2 4">OO99</strain>
    </source>
</reference>
<protein>
    <submittedName>
        <fullName evidence="2">Uncharacterized protein</fullName>
    </submittedName>
</protein>
<evidence type="ECO:0000313" key="2">
    <source>
        <dbReference type="EMBL" id="AWL91376.1"/>
    </source>
</evidence>
<keyword evidence="5" id="KW-1185">Reference proteome</keyword>
<dbReference type="Proteomes" id="UP001565369">
    <property type="component" value="Unassembled WGS sequence"/>
</dbReference>
<evidence type="ECO:0000313" key="4">
    <source>
        <dbReference type="Proteomes" id="UP000215703"/>
    </source>
</evidence>
<name>A0A2U8P116_9BRAD</name>
<dbReference type="AlphaFoldDB" id="A0A2U8P116"/>
<reference evidence="2 4" key="2">
    <citation type="journal article" date="2017" name="Syst. Appl. Microbiol.">
        <title>Soybeans inoculated with root zone soils of Canadian native legumes harbour diverse and novel Bradyrhizobium spp. that possess agricultural potential.</title>
        <authorList>
            <person name="Bromfield E.S.P."/>
            <person name="Cloutier S."/>
            <person name="Tambong J.T."/>
            <person name="Tran Thi T.V."/>
        </authorList>
    </citation>
    <scope>NUCLEOTIDE SEQUENCE [LARGE SCALE GENOMIC DNA]</scope>
    <source>
        <strain evidence="2 4">OO99</strain>
    </source>
</reference>
<dbReference type="EMBL" id="CP029425">
    <property type="protein sequence ID" value="AWL91376.1"/>
    <property type="molecule type" value="Genomic_DNA"/>
</dbReference>
<sequence>MQDRFCRADGRKQLLADIRQSCSMADSSGPLGYHVGCCGVVAARANPKALRPSSPPIVSCFGDNDTNETLREAKPLARLALLSGGCRLVQKAAFDADAHHRQTRLTHSEQGGHSQRFGGQDRTLRALVSICRASALRWLWAHRRHAQPKFRTRSSSRRELRGSGSLSGSVRIDRVLARPPPPRTRNDSRDAACSSLRGALATKRSRLPLRGGLDCLAALAMTMWKQARATRRRELTSGQSGRIFMAGRHGPELRHA</sequence>
<feature type="region of interest" description="Disordered" evidence="1">
    <location>
        <begin position="147"/>
        <end position="191"/>
    </location>
</feature>
<dbReference type="EMBL" id="JBGBZJ010000003">
    <property type="protein sequence ID" value="MEY9455290.1"/>
    <property type="molecule type" value="Genomic_DNA"/>
</dbReference>
<evidence type="ECO:0000256" key="1">
    <source>
        <dbReference type="SAM" id="MobiDB-lite"/>
    </source>
</evidence>
<reference evidence="3 5" key="4">
    <citation type="submission" date="2024-07" db="EMBL/GenBank/DDBJ databases">
        <title>Genomic Encyclopedia of Type Strains, Phase V (KMG-V): Genome sequencing to study the core and pangenomes of soil and plant-associated prokaryotes.</title>
        <authorList>
            <person name="Whitman W."/>
        </authorList>
    </citation>
    <scope>NUCLEOTIDE SEQUENCE [LARGE SCALE GENOMIC DNA]</scope>
    <source>
        <strain evidence="3 5">USDA 152</strain>
    </source>
</reference>
<accession>A0A2U8P116</accession>
<gene>
    <name evidence="3" type="ORF">ABIG07_004238</name>
    <name evidence="2" type="ORF">CIT37_03005</name>
</gene>
<organism evidence="2 4">
    <name type="scientific">Bradyrhizobium ottawaense</name>
    <dbReference type="NCBI Taxonomy" id="931866"/>
    <lineage>
        <taxon>Bacteria</taxon>
        <taxon>Pseudomonadati</taxon>
        <taxon>Pseudomonadota</taxon>
        <taxon>Alphaproteobacteria</taxon>
        <taxon>Hyphomicrobiales</taxon>
        <taxon>Nitrobacteraceae</taxon>
        <taxon>Bradyrhizobium</taxon>
    </lineage>
</organism>
<dbReference type="OrthoDB" id="8248660at2"/>